<reference evidence="6 7" key="1">
    <citation type="submission" date="2017-12" db="EMBL/GenBank/DDBJ databases">
        <title>Sequencing the genomes of 1000 Actinobacteria strains.</title>
        <authorList>
            <person name="Klenk H.-P."/>
        </authorList>
    </citation>
    <scope>NUCLEOTIDE SEQUENCE [LARGE SCALE GENOMIC DNA]</scope>
    <source>
        <strain evidence="6 7">DSM 44489</strain>
    </source>
</reference>
<comment type="cofactor">
    <cofactor evidence="1">
        <name>Zn(2+)</name>
        <dbReference type="ChEBI" id="CHEBI:29105"/>
    </cofactor>
</comment>
<organism evidence="6 7">
    <name type="scientific">Nocardia fluminea</name>
    <dbReference type="NCBI Taxonomy" id="134984"/>
    <lineage>
        <taxon>Bacteria</taxon>
        <taxon>Bacillati</taxon>
        <taxon>Actinomycetota</taxon>
        <taxon>Actinomycetes</taxon>
        <taxon>Mycobacteriales</taxon>
        <taxon>Nocardiaceae</taxon>
        <taxon>Nocardia</taxon>
    </lineage>
</organism>
<gene>
    <name evidence="6" type="ORF">ATK86_5961</name>
</gene>
<dbReference type="PANTHER" id="PTHR42978">
    <property type="entry name" value="QUORUM-QUENCHING LACTONASE YTNP-RELATED-RELATED"/>
    <property type="match status" value="1"/>
</dbReference>
<dbReference type="InterPro" id="IPR036866">
    <property type="entry name" value="RibonucZ/Hydroxyglut_hydro"/>
</dbReference>
<dbReference type="OrthoDB" id="3196337at2"/>
<comment type="caution">
    <text evidence="6">The sequence shown here is derived from an EMBL/GenBank/DDBJ whole genome shotgun (WGS) entry which is preliminary data.</text>
</comment>
<protein>
    <recommendedName>
        <fullName evidence="8">Metallo-beta-lactamase superfamily protein</fullName>
    </recommendedName>
</protein>
<dbReference type="GO" id="GO:0046872">
    <property type="term" value="F:metal ion binding"/>
    <property type="evidence" value="ECO:0007669"/>
    <property type="project" value="UniProtKB-KW"/>
</dbReference>
<dbReference type="InterPro" id="IPR051013">
    <property type="entry name" value="MBL_superfamily_lactonases"/>
</dbReference>
<evidence type="ECO:0000256" key="5">
    <source>
        <dbReference type="ARBA" id="ARBA00022833"/>
    </source>
</evidence>
<dbReference type="Gene3D" id="3.60.15.10">
    <property type="entry name" value="Ribonuclease Z/Hydroxyacylglutathione hydrolase-like"/>
    <property type="match status" value="1"/>
</dbReference>
<dbReference type="Proteomes" id="UP000233766">
    <property type="component" value="Unassembled WGS sequence"/>
</dbReference>
<evidence type="ECO:0008006" key="8">
    <source>
        <dbReference type="Google" id="ProtNLM"/>
    </source>
</evidence>
<dbReference type="AlphaFoldDB" id="A0A2N3VIQ6"/>
<evidence type="ECO:0000313" key="6">
    <source>
        <dbReference type="EMBL" id="PKV81493.1"/>
    </source>
</evidence>
<keyword evidence="3" id="KW-0479">Metal-binding</keyword>
<dbReference type="EMBL" id="PJMW01000002">
    <property type="protein sequence ID" value="PKV81493.1"/>
    <property type="molecule type" value="Genomic_DNA"/>
</dbReference>
<dbReference type="SUPFAM" id="SSF56281">
    <property type="entry name" value="Metallo-hydrolase/oxidoreductase"/>
    <property type="match status" value="1"/>
</dbReference>
<comment type="similarity">
    <text evidence="2">Belongs to the metallo-beta-lactamase superfamily.</text>
</comment>
<evidence type="ECO:0000256" key="3">
    <source>
        <dbReference type="ARBA" id="ARBA00022723"/>
    </source>
</evidence>
<sequence>MTTTDALGDIRPIPEFAGVHDVWPRGDRLEAVREGARRYRERFLRQGQVRAVKSFDIAAAPYPQRFAFQGYSIGPNPMISIINRMFVVQFDGFDGALRTLVWEPTVAAGSGKAPFYAKLQKLSRTLRAESLFVKYYNDPEAVLPRLGLRNADVDYVSFDHLHVQDVRMIMGSDHPIDGEPGPRDPLFPNARMLVQRKELGTLESVHPMQWAWYVDGGMDGVPAERLHVLDGDVELGVGVSLLWTPGHTDGNHSLCVNTPDGVWVSSENGMAADSWQPELSEIPGVRQQARFYGREVVLNANTLEDSLDQYDSMVKEKTMASPSPRDPRWLQVVPSSECAAWKRQWPVVPTFTHGGLDYGTITIPPRADG</sequence>
<dbReference type="RefSeq" id="WP_101467211.1">
    <property type="nucleotide sequence ID" value="NZ_PJMW01000002.1"/>
</dbReference>
<evidence type="ECO:0000256" key="4">
    <source>
        <dbReference type="ARBA" id="ARBA00022801"/>
    </source>
</evidence>
<accession>A0A2N3VIQ6</accession>
<dbReference type="GO" id="GO:0016787">
    <property type="term" value="F:hydrolase activity"/>
    <property type="evidence" value="ECO:0007669"/>
    <property type="project" value="UniProtKB-KW"/>
</dbReference>
<evidence type="ECO:0000256" key="1">
    <source>
        <dbReference type="ARBA" id="ARBA00001947"/>
    </source>
</evidence>
<keyword evidence="7" id="KW-1185">Reference proteome</keyword>
<evidence type="ECO:0000256" key="2">
    <source>
        <dbReference type="ARBA" id="ARBA00007749"/>
    </source>
</evidence>
<keyword evidence="5" id="KW-0862">Zinc</keyword>
<proteinExistence type="inferred from homology"/>
<evidence type="ECO:0000313" key="7">
    <source>
        <dbReference type="Proteomes" id="UP000233766"/>
    </source>
</evidence>
<keyword evidence="4" id="KW-0378">Hydrolase</keyword>
<dbReference type="PANTHER" id="PTHR42978:SF7">
    <property type="entry name" value="METALLO-HYDROLASE RV2300C-RELATED"/>
    <property type="match status" value="1"/>
</dbReference>
<name>A0A2N3VIQ6_9NOCA</name>